<dbReference type="KEGG" id="tad:TRIADDRAFT_62470"/>
<dbReference type="Pfam" id="PF23663">
    <property type="entry name" value="Znf_SCAND3"/>
    <property type="match status" value="1"/>
</dbReference>
<dbReference type="CTD" id="6759648"/>
<dbReference type="PhylomeDB" id="B3SDW5"/>
<evidence type="ECO:0000259" key="1">
    <source>
        <dbReference type="Pfam" id="PF23663"/>
    </source>
</evidence>
<evidence type="ECO:0000313" key="3">
    <source>
        <dbReference type="Proteomes" id="UP000009022"/>
    </source>
</evidence>
<dbReference type="AlphaFoldDB" id="B3SDW5"/>
<proteinExistence type="predicted"/>
<organism evidence="2 3">
    <name type="scientific">Trichoplax adhaerens</name>
    <name type="common">Trichoplax reptans</name>
    <dbReference type="NCBI Taxonomy" id="10228"/>
    <lineage>
        <taxon>Eukaryota</taxon>
        <taxon>Metazoa</taxon>
        <taxon>Placozoa</taxon>
        <taxon>Uniplacotomia</taxon>
        <taxon>Trichoplacea</taxon>
        <taxon>Trichoplacidae</taxon>
        <taxon>Trichoplax</taxon>
    </lineage>
</organism>
<accession>B3SDW5</accession>
<keyword evidence="3" id="KW-1185">Reference proteome</keyword>
<gene>
    <name evidence="2" type="ORF">TRIADDRAFT_62470</name>
</gene>
<dbReference type="GeneID" id="6759648"/>
<protein>
    <recommendedName>
        <fullName evidence="1">SCAN domain-containing protein</fullName>
    </recommendedName>
</protein>
<name>B3SDW5_TRIAD</name>
<reference evidence="2 3" key="1">
    <citation type="journal article" date="2008" name="Nature">
        <title>The Trichoplax genome and the nature of placozoans.</title>
        <authorList>
            <person name="Srivastava M."/>
            <person name="Begovic E."/>
            <person name="Chapman J."/>
            <person name="Putnam N.H."/>
            <person name="Hellsten U."/>
            <person name="Kawashima T."/>
            <person name="Kuo A."/>
            <person name="Mitros T."/>
            <person name="Salamov A."/>
            <person name="Carpenter M.L."/>
            <person name="Signorovitch A.Y."/>
            <person name="Moreno M.A."/>
            <person name="Kamm K."/>
            <person name="Grimwood J."/>
            <person name="Schmutz J."/>
            <person name="Shapiro H."/>
            <person name="Grigoriev I.V."/>
            <person name="Buss L.W."/>
            <person name="Schierwater B."/>
            <person name="Dellaporta S.L."/>
            <person name="Rokhsar D.S."/>
        </authorList>
    </citation>
    <scope>NUCLEOTIDE SEQUENCE [LARGE SCALE GENOMIC DNA]</scope>
    <source>
        <strain evidence="2 3">Grell-BS-1999</strain>
    </source>
</reference>
<dbReference type="InterPro" id="IPR057560">
    <property type="entry name" value="Znf_SCAND3"/>
</dbReference>
<feature type="domain" description="SCAN" evidence="1">
    <location>
        <begin position="233"/>
        <end position="285"/>
    </location>
</feature>
<dbReference type="RefSeq" id="XP_002118434.1">
    <property type="nucleotide sequence ID" value="XM_002118398.1"/>
</dbReference>
<evidence type="ECO:0000313" key="2">
    <source>
        <dbReference type="EMBL" id="EDV19080.1"/>
    </source>
</evidence>
<dbReference type="Proteomes" id="UP000009022">
    <property type="component" value="Unassembled WGS sequence"/>
</dbReference>
<dbReference type="OrthoDB" id="7486082at2759"/>
<dbReference type="EMBL" id="DS985300">
    <property type="protein sequence ID" value="EDV19080.1"/>
    <property type="molecule type" value="Genomic_DNA"/>
</dbReference>
<sequence>MEHREAFYKAIAEKRNKNYNTVSLTREKYAEIISRIDFLQENPHIKKYRKDYRILKKYTVLTISVNDIHVRKLFKKGTSLRFVSVDEVYDEIHSIHRLRGHAGRNIVMKELDTKFANITGEEVQIYINMCANWINMSPYEAYNGRKPSMGISATNLPKEILKLLETEEQLSGALHVNTDDLDENNFSANEDYDRNLEDIWQYEDEEAEFEKRFDVQDESKSALVCVSCSKQTSGAHICRKCSKPCHAIAPCSVPEFENNNEGYGVAVLCQLCSRTTNIYAARSKAKRSQEMQAQRMLRNSAKRFKPIAVGKTVMVPVPEVDRGRTDFRNITAVVMEVDEHAMYKLGTTSGILKQRYTRTQFMSCPAQFLQAEDVPNNEVSLREVANANSLGSGQGFFKCNCLKNVKFVQRALQVIAGNHFLNDPNDETFIESITKT</sequence>
<dbReference type="HOGENOM" id="CLU_036427_3_0_1"/>
<dbReference type="STRING" id="10228.B3SDW5"/>
<dbReference type="eggNOG" id="KOG0017">
    <property type="taxonomic scope" value="Eukaryota"/>
</dbReference>
<dbReference type="InParanoid" id="B3SDW5"/>